<organism evidence="10 11">
    <name type="scientific">Cyanidioschyzon merolae (strain NIES-3377 / 10D)</name>
    <name type="common">Unicellular red alga</name>
    <dbReference type="NCBI Taxonomy" id="280699"/>
    <lineage>
        <taxon>Eukaryota</taxon>
        <taxon>Rhodophyta</taxon>
        <taxon>Bangiophyceae</taxon>
        <taxon>Cyanidiales</taxon>
        <taxon>Cyanidiaceae</taxon>
        <taxon>Cyanidioschyzon</taxon>
    </lineage>
</organism>
<dbReference type="RefSeq" id="XP_005538601.1">
    <property type="nucleotide sequence ID" value="XM_005538544.1"/>
</dbReference>
<dbReference type="GO" id="GO:0001522">
    <property type="term" value="P:pseudouridine synthesis"/>
    <property type="evidence" value="ECO:0007669"/>
    <property type="project" value="InterPro"/>
</dbReference>
<keyword evidence="5" id="KW-0698">rRNA processing</keyword>
<dbReference type="HOGENOM" id="CLU_776977_0_0_1"/>
<dbReference type="OrthoDB" id="6011at2759"/>
<dbReference type="Gene3D" id="2.40.10.230">
    <property type="entry name" value="Probable tRNA pseudouridine synthase domain"/>
    <property type="match status" value="1"/>
</dbReference>
<dbReference type="Pfam" id="PF04410">
    <property type="entry name" value="Gar1"/>
    <property type="match status" value="1"/>
</dbReference>
<evidence type="ECO:0000313" key="10">
    <source>
        <dbReference type="EMBL" id="BAM82565.1"/>
    </source>
</evidence>
<feature type="compositionally biased region" description="Low complexity" evidence="9">
    <location>
        <begin position="267"/>
        <end position="281"/>
    </location>
</feature>
<reference evidence="10 11" key="2">
    <citation type="journal article" date="2007" name="BMC Biol.">
        <title>A 100%-complete sequence reveals unusually simple genomic features in the hot-spring red alga Cyanidioschyzon merolae.</title>
        <authorList>
            <person name="Nozaki H."/>
            <person name="Takano H."/>
            <person name="Misumi O."/>
            <person name="Terasawa K."/>
            <person name="Matsuzaki M."/>
            <person name="Maruyama S."/>
            <person name="Nishida K."/>
            <person name="Yagisawa F."/>
            <person name="Yoshida Y."/>
            <person name="Fujiwara T."/>
            <person name="Takio S."/>
            <person name="Tamura K."/>
            <person name="Chung S.J."/>
            <person name="Nakamura S."/>
            <person name="Kuroiwa H."/>
            <person name="Tanaka K."/>
            <person name="Sato N."/>
            <person name="Kuroiwa T."/>
        </authorList>
    </citation>
    <scope>NUCLEOTIDE SEQUENCE [LARGE SCALE GENOMIC DNA]</scope>
    <source>
        <strain evidence="10 11">10D</strain>
    </source>
</reference>
<evidence type="ECO:0000256" key="1">
    <source>
        <dbReference type="ARBA" id="ARBA00004123"/>
    </source>
</evidence>
<feature type="region of interest" description="Disordered" evidence="9">
    <location>
        <begin position="28"/>
        <end position="53"/>
    </location>
</feature>
<feature type="compositionally biased region" description="Basic residues" evidence="9">
    <location>
        <begin position="337"/>
        <end position="347"/>
    </location>
</feature>
<dbReference type="Gramene" id="CMR372CT">
    <property type="protein sequence ID" value="CMR372CT"/>
    <property type="gene ID" value="CMR372C"/>
</dbReference>
<gene>
    <name evidence="10" type="ORF">CYME_CMR372C</name>
</gene>
<evidence type="ECO:0000256" key="8">
    <source>
        <dbReference type="ARBA" id="ARBA00023242"/>
    </source>
</evidence>
<reference evidence="10 11" key="1">
    <citation type="journal article" date="2004" name="Nature">
        <title>Genome sequence of the ultrasmall unicellular red alga Cyanidioschyzon merolae 10D.</title>
        <authorList>
            <person name="Matsuzaki M."/>
            <person name="Misumi O."/>
            <person name="Shin-i T."/>
            <person name="Maruyama S."/>
            <person name="Takahara M."/>
            <person name="Miyagishima S."/>
            <person name="Mori T."/>
            <person name="Nishida K."/>
            <person name="Yagisawa F."/>
            <person name="Nishida K."/>
            <person name="Yoshida Y."/>
            <person name="Nishimura Y."/>
            <person name="Nakao S."/>
            <person name="Kobayashi T."/>
            <person name="Momoyama Y."/>
            <person name="Higashiyama T."/>
            <person name="Minoda A."/>
            <person name="Sano M."/>
            <person name="Nomoto H."/>
            <person name="Oishi K."/>
            <person name="Hayashi H."/>
            <person name="Ohta F."/>
            <person name="Nishizaka S."/>
            <person name="Haga S."/>
            <person name="Miura S."/>
            <person name="Morishita T."/>
            <person name="Kabeya Y."/>
            <person name="Terasawa K."/>
            <person name="Suzuki Y."/>
            <person name="Ishii Y."/>
            <person name="Asakawa S."/>
            <person name="Takano H."/>
            <person name="Ohta N."/>
            <person name="Kuroiwa H."/>
            <person name="Tanaka K."/>
            <person name="Shimizu N."/>
            <person name="Sugano S."/>
            <person name="Sato N."/>
            <person name="Nozaki H."/>
            <person name="Ogasawara N."/>
            <person name="Kohara Y."/>
            <person name="Kuroiwa T."/>
        </authorList>
    </citation>
    <scope>NUCLEOTIDE SEQUENCE [LARGE SCALE GENOMIC DNA]</scope>
    <source>
        <strain evidence="10 11">10D</strain>
    </source>
</reference>
<evidence type="ECO:0000256" key="7">
    <source>
        <dbReference type="ARBA" id="ARBA00022884"/>
    </source>
</evidence>
<evidence type="ECO:0000256" key="6">
    <source>
        <dbReference type="ARBA" id="ARBA00022553"/>
    </source>
</evidence>
<comment type="similarity">
    <text evidence="2">Belongs to the NAF1 family.</text>
</comment>
<dbReference type="GO" id="GO:0003723">
    <property type="term" value="F:RNA binding"/>
    <property type="evidence" value="ECO:0007669"/>
    <property type="project" value="UniProtKB-KW"/>
</dbReference>
<dbReference type="GO" id="GO:0000493">
    <property type="term" value="P:box H/ACA snoRNP assembly"/>
    <property type="evidence" value="ECO:0007669"/>
    <property type="project" value="InterPro"/>
</dbReference>
<dbReference type="InterPro" id="IPR038664">
    <property type="entry name" value="Gar1/Naf1_Cbf5-bd_sf"/>
</dbReference>
<feature type="region of interest" description="Disordered" evidence="9">
    <location>
        <begin position="68"/>
        <end position="103"/>
    </location>
</feature>
<evidence type="ECO:0000256" key="4">
    <source>
        <dbReference type="ARBA" id="ARBA00022517"/>
    </source>
</evidence>
<dbReference type="Proteomes" id="UP000007014">
    <property type="component" value="Chromosome 18"/>
</dbReference>
<evidence type="ECO:0000256" key="2">
    <source>
        <dbReference type="ARBA" id="ARBA00009801"/>
    </source>
</evidence>
<dbReference type="EMBL" id="AP006500">
    <property type="protein sequence ID" value="BAM82565.1"/>
    <property type="molecule type" value="Genomic_DNA"/>
</dbReference>
<keyword evidence="7" id="KW-0694">RNA-binding</keyword>
<evidence type="ECO:0000256" key="3">
    <source>
        <dbReference type="ARBA" id="ARBA00021438"/>
    </source>
</evidence>
<dbReference type="InterPro" id="IPR007504">
    <property type="entry name" value="H/ACA_rnp_Gar1/Naf1"/>
</dbReference>
<keyword evidence="11" id="KW-1185">Reference proteome</keyword>
<feature type="compositionally biased region" description="Low complexity" evidence="9">
    <location>
        <begin position="37"/>
        <end position="49"/>
    </location>
</feature>
<dbReference type="OMA" id="QHATIID"/>
<dbReference type="InterPro" id="IPR040309">
    <property type="entry name" value="Naf1"/>
</dbReference>
<evidence type="ECO:0000256" key="9">
    <source>
        <dbReference type="SAM" id="MobiDB-lite"/>
    </source>
</evidence>
<dbReference type="SUPFAM" id="SSF50447">
    <property type="entry name" value="Translation proteins"/>
    <property type="match status" value="1"/>
</dbReference>
<evidence type="ECO:0000256" key="5">
    <source>
        <dbReference type="ARBA" id="ARBA00022552"/>
    </source>
</evidence>
<dbReference type="InterPro" id="IPR009000">
    <property type="entry name" value="Transl_B-barrel_sf"/>
</dbReference>
<dbReference type="GeneID" id="16996671"/>
<dbReference type="GO" id="GO:0005732">
    <property type="term" value="C:sno(s)RNA-containing ribonucleoprotein complex"/>
    <property type="evidence" value="ECO:0007669"/>
    <property type="project" value="InterPro"/>
</dbReference>
<feature type="region of interest" description="Disordered" evidence="9">
    <location>
        <begin position="241"/>
        <end position="357"/>
    </location>
</feature>
<dbReference type="KEGG" id="cme:CYME_CMR372C"/>
<feature type="compositionally biased region" description="Basic and acidic residues" evidence="9">
    <location>
        <begin position="91"/>
        <end position="103"/>
    </location>
</feature>
<keyword evidence="8" id="KW-0539">Nucleus</keyword>
<keyword evidence="4" id="KW-0690">Ribosome biogenesis</keyword>
<dbReference type="GO" id="GO:0005634">
    <property type="term" value="C:nucleus"/>
    <property type="evidence" value="ECO:0007669"/>
    <property type="project" value="UniProtKB-SubCell"/>
</dbReference>
<dbReference type="STRING" id="280699.M1V6W3"/>
<feature type="compositionally biased region" description="Basic and acidic residues" evidence="9">
    <location>
        <begin position="348"/>
        <end position="357"/>
    </location>
</feature>
<dbReference type="AlphaFoldDB" id="M1V6W3"/>
<dbReference type="PANTHER" id="PTHR31633">
    <property type="entry name" value="H/ACA RIBONUCLEOPROTEIN COMPLEX NON-CORE SUBUNIT NAF1"/>
    <property type="match status" value="1"/>
</dbReference>
<dbReference type="eggNOG" id="KOG2236">
    <property type="taxonomic scope" value="Eukaryota"/>
</dbReference>
<accession>M1V6W3</accession>
<name>M1V6W3_CYAM1</name>
<sequence length="357" mass="39198">MFTKQPVSQALASLTLLDSSDINTHKEEAKGNEACFSSSSSSLSSTSSTATELRDLHDDAHTDVVARLDQRPLSENGDCESDADSSAGVGESRETRTLPRTPHEVLYSELDPPVAPDSSLIRPDHSLKSVGSILAFIDGLVVVQSALELAPQVRASLGEDSLFCFEDRQPLGFVFEVFGSVQRPMYILRVDARDTALCSKIRVGCAVYYVEELLRPLELEKNAKRGCDACDEFGEELHSSDLEFSDDDEEARARSRRRRQVTQTPLLRSSGSSSLQGRQSSPFRNRVWSQRQRGRAAASSAMTSTAPTSSGARDPRSMPRQRAAETQVESAALRGQASRRGHGRHAAVRQERALQFR</sequence>
<protein>
    <recommendedName>
        <fullName evidence="3">H/ACA ribonucleoprotein complex non-core subunit NAF1</fullName>
    </recommendedName>
</protein>
<comment type="subcellular location">
    <subcellularLocation>
        <location evidence="1">Nucleus</location>
    </subcellularLocation>
</comment>
<dbReference type="GO" id="GO:0006364">
    <property type="term" value="P:rRNA processing"/>
    <property type="evidence" value="ECO:0007669"/>
    <property type="project" value="UniProtKB-KW"/>
</dbReference>
<evidence type="ECO:0000313" key="11">
    <source>
        <dbReference type="Proteomes" id="UP000007014"/>
    </source>
</evidence>
<feature type="compositionally biased region" description="Low complexity" evidence="9">
    <location>
        <begin position="289"/>
        <end position="310"/>
    </location>
</feature>
<keyword evidence="6" id="KW-0597">Phosphoprotein</keyword>
<proteinExistence type="inferred from homology"/>
<dbReference type="PANTHER" id="PTHR31633:SF1">
    <property type="entry name" value="H_ACA RIBONUCLEOPROTEIN COMPLEX NON-CORE SUBUNIT NAF1"/>
    <property type="match status" value="1"/>
</dbReference>